<keyword evidence="3" id="KW-1185">Reference proteome</keyword>
<evidence type="ECO:0000256" key="1">
    <source>
        <dbReference type="SAM" id="Phobius"/>
    </source>
</evidence>
<keyword evidence="1" id="KW-0472">Membrane</keyword>
<feature type="transmembrane region" description="Helical" evidence="1">
    <location>
        <begin position="85"/>
        <end position="106"/>
    </location>
</feature>
<organism evidence="2 3">
    <name type="scientific">Aspergillus taichungensis</name>
    <dbReference type="NCBI Taxonomy" id="482145"/>
    <lineage>
        <taxon>Eukaryota</taxon>
        <taxon>Fungi</taxon>
        <taxon>Dikarya</taxon>
        <taxon>Ascomycota</taxon>
        <taxon>Pezizomycotina</taxon>
        <taxon>Eurotiomycetes</taxon>
        <taxon>Eurotiomycetidae</taxon>
        <taxon>Eurotiales</taxon>
        <taxon>Aspergillaceae</taxon>
        <taxon>Aspergillus</taxon>
        <taxon>Aspergillus subgen. Circumdati</taxon>
    </lineage>
</organism>
<dbReference type="AlphaFoldDB" id="A0A2J5I5N5"/>
<name>A0A2J5I5N5_9EURO</name>
<gene>
    <name evidence="2" type="ORF">BDW42DRAFT_161201</name>
</gene>
<protein>
    <submittedName>
        <fullName evidence="2">Uncharacterized protein</fullName>
    </submittedName>
</protein>
<sequence length="120" mass="13725">MDLSAANHAYRRACMHACLPHRAETYTVTTMMMIARITKTTITPRICPDTSKDMKDGCCGSGPWRVWWELFVRWRASLRTTTAGAFYFSYHLFFFCFSGSLVLLGLPQPGPFLELYAAVW</sequence>
<dbReference type="Proteomes" id="UP000235023">
    <property type="component" value="Unassembled WGS sequence"/>
</dbReference>
<keyword evidence="1" id="KW-1133">Transmembrane helix</keyword>
<evidence type="ECO:0000313" key="2">
    <source>
        <dbReference type="EMBL" id="PLN85175.1"/>
    </source>
</evidence>
<accession>A0A2J5I5N5</accession>
<proteinExistence type="predicted"/>
<evidence type="ECO:0000313" key="3">
    <source>
        <dbReference type="Proteomes" id="UP000235023"/>
    </source>
</evidence>
<dbReference type="EMBL" id="KZ559506">
    <property type="protein sequence ID" value="PLN85175.1"/>
    <property type="molecule type" value="Genomic_DNA"/>
</dbReference>
<reference evidence="3" key="1">
    <citation type="submission" date="2017-12" db="EMBL/GenBank/DDBJ databases">
        <authorList>
            <consortium name="DOE Joint Genome Institute"/>
            <person name="Mondo S.J."/>
            <person name="Kjaerbolling I."/>
            <person name="Vesth T.C."/>
            <person name="Frisvad J.C."/>
            <person name="Nybo J.L."/>
            <person name="Theobald S."/>
            <person name="Kuo A."/>
            <person name="Bowyer P."/>
            <person name="Matsuda Y."/>
            <person name="Lyhne E.K."/>
            <person name="Kogle M.E."/>
            <person name="Clum A."/>
            <person name="Lipzen A."/>
            <person name="Salamov A."/>
            <person name="Ngan C.Y."/>
            <person name="Daum C."/>
            <person name="Chiniquy J."/>
            <person name="Barry K."/>
            <person name="LaButti K."/>
            <person name="Haridas S."/>
            <person name="Simmons B.A."/>
            <person name="Magnuson J.K."/>
            <person name="Mortensen U.H."/>
            <person name="Larsen T.O."/>
            <person name="Grigoriev I.V."/>
            <person name="Baker S.E."/>
            <person name="Andersen M.R."/>
            <person name="Nordberg H.P."/>
            <person name="Cantor M.N."/>
            <person name="Hua S.X."/>
        </authorList>
    </citation>
    <scope>NUCLEOTIDE SEQUENCE [LARGE SCALE GENOMIC DNA]</scope>
    <source>
        <strain evidence="3">IBT 19404</strain>
    </source>
</reference>
<keyword evidence="1" id="KW-0812">Transmembrane</keyword>